<proteinExistence type="predicted"/>
<dbReference type="Proteomes" id="UP000184088">
    <property type="component" value="Unassembled WGS sequence"/>
</dbReference>
<dbReference type="STRING" id="1121256.SAMN02746089_01824"/>
<protein>
    <submittedName>
        <fullName evidence="2">Uncharacterized protein</fullName>
    </submittedName>
</protein>
<dbReference type="EMBL" id="FQVH01000020">
    <property type="protein sequence ID" value="SHF38966.1"/>
    <property type="molecule type" value="Genomic_DNA"/>
</dbReference>
<reference evidence="2 3" key="1">
    <citation type="submission" date="2016-11" db="EMBL/GenBank/DDBJ databases">
        <authorList>
            <person name="Jaros S."/>
            <person name="Januszkiewicz K."/>
            <person name="Wedrychowicz H."/>
        </authorList>
    </citation>
    <scope>NUCLEOTIDE SEQUENCE [LARGE SCALE GENOMIC DNA]</scope>
    <source>
        <strain evidence="2 3">DSM 17918</strain>
    </source>
</reference>
<feature type="transmembrane region" description="Helical" evidence="1">
    <location>
        <begin position="34"/>
        <end position="52"/>
    </location>
</feature>
<name>A0A1M5B981_9THEO</name>
<keyword evidence="1" id="KW-0472">Membrane</keyword>
<evidence type="ECO:0000313" key="3">
    <source>
        <dbReference type="Proteomes" id="UP000184088"/>
    </source>
</evidence>
<accession>A0A1M5B981</accession>
<keyword evidence="1" id="KW-1133">Transmembrane helix</keyword>
<feature type="transmembrane region" description="Helical" evidence="1">
    <location>
        <begin position="7"/>
        <end position="28"/>
    </location>
</feature>
<dbReference type="RefSeq" id="WP_159432385.1">
    <property type="nucleotide sequence ID" value="NZ_FQVH01000020.1"/>
</dbReference>
<dbReference type="OrthoDB" id="9975130at2"/>
<organism evidence="2 3">
    <name type="scientific">Caldanaerobius fijiensis DSM 17918</name>
    <dbReference type="NCBI Taxonomy" id="1121256"/>
    <lineage>
        <taxon>Bacteria</taxon>
        <taxon>Bacillati</taxon>
        <taxon>Bacillota</taxon>
        <taxon>Clostridia</taxon>
        <taxon>Thermoanaerobacterales</taxon>
        <taxon>Thermoanaerobacteraceae</taxon>
        <taxon>Caldanaerobius</taxon>
    </lineage>
</organism>
<sequence>MYRAGNLIMIVGALILAISGLSAIGNFVAPNNPLMSILRVIATVFVIGGSIMRRKK</sequence>
<evidence type="ECO:0000313" key="2">
    <source>
        <dbReference type="EMBL" id="SHF38966.1"/>
    </source>
</evidence>
<keyword evidence="3" id="KW-1185">Reference proteome</keyword>
<keyword evidence="1" id="KW-0812">Transmembrane</keyword>
<dbReference type="AlphaFoldDB" id="A0A1M5B981"/>
<evidence type="ECO:0000256" key="1">
    <source>
        <dbReference type="SAM" id="Phobius"/>
    </source>
</evidence>
<gene>
    <name evidence="2" type="ORF">SAMN02746089_01824</name>
</gene>